<evidence type="ECO:0000256" key="1">
    <source>
        <dbReference type="ARBA" id="ARBA00004123"/>
    </source>
</evidence>
<evidence type="ECO:0000256" key="7">
    <source>
        <dbReference type="ARBA" id="ARBA00023125"/>
    </source>
</evidence>
<organism evidence="12 13">
    <name type="scientific">Psilocybe cf. subviscida</name>
    <dbReference type="NCBI Taxonomy" id="2480587"/>
    <lineage>
        <taxon>Eukaryota</taxon>
        <taxon>Fungi</taxon>
        <taxon>Dikarya</taxon>
        <taxon>Basidiomycota</taxon>
        <taxon>Agaricomycotina</taxon>
        <taxon>Agaricomycetes</taxon>
        <taxon>Agaricomycetidae</taxon>
        <taxon>Agaricales</taxon>
        <taxon>Agaricineae</taxon>
        <taxon>Strophariaceae</taxon>
        <taxon>Psilocybe</taxon>
    </lineage>
</organism>
<evidence type="ECO:0000256" key="2">
    <source>
        <dbReference type="ARBA" id="ARBA00006271"/>
    </source>
</evidence>
<dbReference type="GO" id="GO:0006312">
    <property type="term" value="P:mitotic recombination"/>
    <property type="evidence" value="ECO:0007669"/>
    <property type="project" value="TreeGrafter"/>
</dbReference>
<evidence type="ECO:0000256" key="9">
    <source>
        <dbReference type="ARBA" id="ARBA00023242"/>
    </source>
</evidence>
<keyword evidence="4" id="KW-0547">Nucleotide-binding</keyword>
<dbReference type="Proteomes" id="UP000567179">
    <property type="component" value="Unassembled WGS sequence"/>
</dbReference>
<dbReference type="PANTHER" id="PTHR11361">
    <property type="entry name" value="DNA MISMATCH REPAIR PROTEIN MUTS FAMILY MEMBER"/>
    <property type="match status" value="1"/>
</dbReference>
<dbReference type="Pfam" id="PF05188">
    <property type="entry name" value="MutS_II"/>
    <property type="match status" value="1"/>
</dbReference>
<dbReference type="CDD" id="cd03285">
    <property type="entry name" value="ABC_MSH2_euk"/>
    <property type="match status" value="1"/>
</dbReference>
<name>A0A8H5F082_9AGAR</name>
<dbReference type="InterPro" id="IPR007860">
    <property type="entry name" value="DNA_mmatch_repair_MutS_con_dom"/>
</dbReference>
<evidence type="ECO:0000256" key="10">
    <source>
        <dbReference type="ARBA" id="ARBA00073545"/>
    </source>
</evidence>
<dbReference type="Gene3D" id="1.10.1420.10">
    <property type="match status" value="2"/>
</dbReference>
<keyword evidence="8" id="KW-0234">DNA repair</keyword>
<protein>
    <recommendedName>
        <fullName evidence="10">DNA mismatch repair protein MSH2</fullName>
    </recommendedName>
    <alternativeName>
        <fullName evidence="3">DNA mismatch repair protein Msh2</fullName>
    </alternativeName>
</protein>
<dbReference type="OrthoDB" id="121051at2759"/>
<keyword evidence="5" id="KW-0227">DNA damage</keyword>
<dbReference type="SMART" id="SM00533">
    <property type="entry name" value="MUTSd"/>
    <property type="match status" value="1"/>
</dbReference>
<evidence type="ECO:0000313" key="13">
    <source>
        <dbReference type="Proteomes" id="UP000567179"/>
    </source>
</evidence>
<keyword evidence="13" id="KW-1185">Reference proteome</keyword>
<dbReference type="Gene3D" id="3.40.50.300">
    <property type="entry name" value="P-loop containing nucleotide triphosphate hydrolases"/>
    <property type="match status" value="1"/>
</dbReference>
<dbReference type="InterPro" id="IPR045076">
    <property type="entry name" value="MutS"/>
</dbReference>
<dbReference type="Gene3D" id="3.30.420.110">
    <property type="entry name" value="MutS, connector domain"/>
    <property type="match status" value="1"/>
</dbReference>
<dbReference type="InterPro" id="IPR027417">
    <property type="entry name" value="P-loop_NTPase"/>
</dbReference>
<dbReference type="FunFam" id="1.10.1420.10:FF:000003">
    <property type="entry name" value="DNA mismatch repair protein"/>
    <property type="match status" value="1"/>
</dbReference>
<accession>A0A8H5F082</accession>
<dbReference type="InterPro" id="IPR016151">
    <property type="entry name" value="DNA_mismatch_repair_MutS_N"/>
</dbReference>
<comment type="similarity">
    <text evidence="2">Belongs to the DNA mismatch repair MutS family.</text>
</comment>
<dbReference type="InterPro" id="IPR011184">
    <property type="entry name" value="DNA_mismatch_repair_Msh2"/>
</dbReference>
<dbReference type="FunFam" id="3.30.420.110:FF:000002">
    <property type="entry name" value="DNA mismatch repair protein"/>
    <property type="match status" value="1"/>
</dbReference>
<dbReference type="SMART" id="SM00534">
    <property type="entry name" value="MUTSac"/>
    <property type="match status" value="1"/>
</dbReference>
<gene>
    <name evidence="12" type="ORF">D9619_010804</name>
</gene>
<keyword evidence="6" id="KW-0067">ATP-binding</keyword>
<dbReference type="InterPro" id="IPR036678">
    <property type="entry name" value="MutS_con_dom_sf"/>
</dbReference>
<comment type="caution">
    <text evidence="12">The sequence shown here is derived from an EMBL/GenBank/DDBJ whole genome shotgun (WGS) entry which is preliminary data.</text>
</comment>
<evidence type="ECO:0000256" key="8">
    <source>
        <dbReference type="ARBA" id="ARBA00023204"/>
    </source>
</evidence>
<comment type="subcellular location">
    <subcellularLocation>
        <location evidence="1">Nucleus</location>
    </subcellularLocation>
</comment>
<evidence type="ECO:0000313" key="12">
    <source>
        <dbReference type="EMBL" id="KAF5318836.1"/>
    </source>
</evidence>
<proteinExistence type="inferred from homology"/>
<dbReference type="Pfam" id="PF05192">
    <property type="entry name" value="MutS_III"/>
    <property type="match status" value="1"/>
</dbReference>
<dbReference type="AlphaFoldDB" id="A0A8H5F082"/>
<dbReference type="EMBL" id="JAACJJ010000030">
    <property type="protein sequence ID" value="KAF5318836.1"/>
    <property type="molecule type" value="Genomic_DNA"/>
</dbReference>
<dbReference type="Pfam" id="PF05190">
    <property type="entry name" value="MutS_IV"/>
    <property type="match status" value="1"/>
</dbReference>
<sequence>MYGGKEQESTSNDKFDPGFLAFIAKLPKKSAEAGTLRLFERPDNNNAGNVYGYYAYGPDAAFVAQHVFRTHSVIEYMGSGGRAGGVPSVRVRESQAHDLLRWALTEKQLRIEIWVPEQGQGKKASKFRLDKEASPGNLQAVEDMLFGNADLDAAAPIIMAIKLATAPSDPASTSKQGKLRSVGVAFADTISRDIGVADFVDNELFSNLESLIIQLSVKEALIPTGTASGATDRDIDLNKLKAVLDRCGVVVTERKPSEFTAKNLTHDLPRLLSNQGSDSNTSADASVTIPQLALPTAPSALSALILYLGLMGDPDNLGKYALRTHTLGQYMKLDASALRALNLVAQSAQSGGGETSTLFGVLNKCKTSQGSRLLQTWLKQPLVNLHEIHKRQNLVQVFFEDTESRRVLQDEYLKAMPDLHRICKRFMKGVASLEDVVRVYQVVIKLPGMIDTLSAVEAPSSSSSAEDDMDTESPSQDYIELLKETHLAPITTSHSALAKFGEMVEETLDLDALERHQFVIKPEYDERLGELATGLKKIRDGLDKEHARVGADLDMELDKKLHLENSTTYGYCFRLTKNDAKGLQSKKYTELGTVKSGVYFRTPKLRELAEDYKENTVRYEKTQSALVKSVIGIAATYAPVLESLNNVIAHLDVIVSFAHVSSHSEYIKPTVSQKGTGNLILKEARHPCLEKQEGISFIPNDVEMIKDKSEFQIITGPNMGGKSTYIRQIGVIALMAQIGCFVPCTEAQLPVFDSILCRVGAGDSQLKGVSTFMAEMLETATILRSSSKDSLIVIDELGRGTSTYDGFGLAWAISESIATEIHAFCLFATHFHELTNLEQQIPHVKNLHVVAHVTDIDANANPATREQDITLLYKVEPGISDQSLGIHVAQLANFPEEVVKLAKKNAAELEDFNDSEQAENAFGEDVVESGIKIMEEFFAKWSEAPAEQDGEDVVMGDAAVEDLELEDLKKRMVEMQSQIEANPWLASVISAF</sequence>
<dbReference type="Gene3D" id="3.40.1170.10">
    <property type="entry name" value="DNA repair protein MutS, domain I"/>
    <property type="match status" value="1"/>
</dbReference>
<evidence type="ECO:0000259" key="11">
    <source>
        <dbReference type="PROSITE" id="PS00486"/>
    </source>
</evidence>
<dbReference type="Pfam" id="PF00488">
    <property type="entry name" value="MutS_V"/>
    <property type="match status" value="1"/>
</dbReference>
<keyword evidence="7" id="KW-0238">DNA-binding</keyword>
<evidence type="ECO:0000256" key="6">
    <source>
        <dbReference type="ARBA" id="ARBA00022840"/>
    </source>
</evidence>
<dbReference type="SUPFAM" id="SSF48334">
    <property type="entry name" value="DNA repair protein MutS, domain III"/>
    <property type="match status" value="1"/>
</dbReference>
<dbReference type="PANTHER" id="PTHR11361:SF35">
    <property type="entry name" value="DNA MISMATCH REPAIR PROTEIN MSH2"/>
    <property type="match status" value="1"/>
</dbReference>
<dbReference type="InterPro" id="IPR036187">
    <property type="entry name" value="DNA_mismatch_repair_MutS_sf"/>
</dbReference>
<dbReference type="InterPro" id="IPR000432">
    <property type="entry name" value="DNA_mismatch_repair_MutS_C"/>
</dbReference>
<dbReference type="GO" id="GO:0140664">
    <property type="term" value="F:ATP-dependent DNA damage sensor activity"/>
    <property type="evidence" value="ECO:0007669"/>
    <property type="project" value="InterPro"/>
</dbReference>
<feature type="domain" description="DNA mismatch repair proteins mutS family" evidence="11">
    <location>
        <begin position="790"/>
        <end position="806"/>
    </location>
</feature>
<evidence type="ECO:0000256" key="5">
    <source>
        <dbReference type="ARBA" id="ARBA00022763"/>
    </source>
</evidence>
<dbReference type="GO" id="GO:0030983">
    <property type="term" value="F:mismatched DNA binding"/>
    <property type="evidence" value="ECO:0007669"/>
    <property type="project" value="InterPro"/>
</dbReference>
<evidence type="ECO:0000256" key="3">
    <source>
        <dbReference type="ARBA" id="ARBA00019549"/>
    </source>
</evidence>
<dbReference type="GO" id="GO:0006298">
    <property type="term" value="P:mismatch repair"/>
    <property type="evidence" value="ECO:0007669"/>
    <property type="project" value="InterPro"/>
</dbReference>
<dbReference type="GO" id="GO:0032301">
    <property type="term" value="C:MutSalpha complex"/>
    <property type="evidence" value="ECO:0007669"/>
    <property type="project" value="TreeGrafter"/>
</dbReference>
<dbReference type="PIRSF" id="PIRSF005813">
    <property type="entry name" value="MSH2"/>
    <property type="match status" value="1"/>
</dbReference>
<evidence type="ECO:0000256" key="4">
    <source>
        <dbReference type="ARBA" id="ARBA00022741"/>
    </source>
</evidence>
<dbReference type="InterPro" id="IPR032642">
    <property type="entry name" value="Msh2_ATP-bd"/>
</dbReference>
<dbReference type="SUPFAM" id="SSF52540">
    <property type="entry name" value="P-loop containing nucleoside triphosphate hydrolases"/>
    <property type="match status" value="1"/>
</dbReference>
<dbReference type="FunFam" id="3.40.50.300:FF:000523">
    <property type="entry name" value="DNA mismatch repair protein"/>
    <property type="match status" value="1"/>
</dbReference>
<keyword evidence="9" id="KW-0539">Nucleus</keyword>
<dbReference type="InterPro" id="IPR007861">
    <property type="entry name" value="DNA_mismatch_repair_MutS_clamp"/>
</dbReference>
<reference evidence="12 13" key="1">
    <citation type="journal article" date="2020" name="ISME J.">
        <title>Uncovering the hidden diversity of litter-decomposition mechanisms in mushroom-forming fungi.</title>
        <authorList>
            <person name="Floudas D."/>
            <person name="Bentzer J."/>
            <person name="Ahren D."/>
            <person name="Johansson T."/>
            <person name="Persson P."/>
            <person name="Tunlid A."/>
        </authorList>
    </citation>
    <scope>NUCLEOTIDE SEQUENCE [LARGE SCALE GENOMIC DNA]</scope>
    <source>
        <strain evidence="12 13">CBS 101986</strain>
    </source>
</reference>
<dbReference type="InterPro" id="IPR007696">
    <property type="entry name" value="DNA_mismatch_repair_MutS_core"/>
</dbReference>
<dbReference type="PROSITE" id="PS00486">
    <property type="entry name" value="DNA_MISMATCH_REPAIR_2"/>
    <property type="match status" value="1"/>
</dbReference>
<dbReference type="GO" id="GO:0005524">
    <property type="term" value="F:ATP binding"/>
    <property type="evidence" value="ECO:0007669"/>
    <property type="project" value="UniProtKB-KW"/>
</dbReference>